<proteinExistence type="predicted"/>
<feature type="transmembrane region" description="Helical" evidence="10">
    <location>
        <begin position="21"/>
        <end position="45"/>
    </location>
</feature>
<keyword evidence="7 10" id="KW-1133">Transmembrane helix</keyword>
<feature type="transmembrane region" description="Helical" evidence="10">
    <location>
        <begin position="119"/>
        <end position="141"/>
    </location>
</feature>
<dbReference type="PROSITE" id="PS51003">
    <property type="entry name" value="CYTB_CTER"/>
    <property type="match status" value="1"/>
</dbReference>
<dbReference type="EMBL" id="JRYO01000250">
    <property type="protein sequence ID" value="KHE90666.1"/>
    <property type="molecule type" value="Genomic_DNA"/>
</dbReference>
<feature type="domain" description="Cytochrome b/b6 C-terminal region profile" evidence="11">
    <location>
        <begin position="5"/>
        <end position="138"/>
    </location>
</feature>
<feature type="transmembrane region" description="Helical" evidence="10">
    <location>
        <begin position="205"/>
        <end position="227"/>
    </location>
</feature>
<reference evidence="12 13" key="1">
    <citation type="submission" date="2014-10" db="EMBL/GenBank/DDBJ databases">
        <title>Draft genome of anammox bacterium scalindua brodae, obtained using differential coverage binning of sequence data from two enrichment reactors.</title>
        <authorList>
            <person name="Speth D.R."/>
            <person name="Russ L."/>
            <person name="Kartal B."/>
            <person name="Op den Camp H.J."/>
            <person name="Dutilh B.E."/>
            <person name="Jetten M.S."/>
        </authorList>
    </citation>
    <scope>NUCLEOTIDE SEQUENCE [LARGE SCALE GENOMIC DNA]</scope>
    <source>
        <strain evidence="12">RU1</strain>
    </source>
</reference>
<keyword evidence="3" id="KW-0349">Heme</keyword>
<dbReference type="PATRIC" id="fig|237368.3.peg.3903"/>
<dbReference type="InterPro" id="IPR027387">
    <property type="entry name" value="Cytb/b6-like_sf"/>
</dbReference>
<dbReference type="Gene3D" id="1.20.810.10">
    <property type="entry name" value="Cytochrome Bc1 Complex, Chain C"/>
    <property type="match status" value="1"/>
</dbReference>
<evidence type="ECO:0000256" key="1">
    <source>
        <dbReference type="ARBA" id="ARBA00004141"/>
    </source>
</evidence>
<accession>A0A0B0EF10</accession>
<feature type="transmembrane region" description="Helical" evidence="10">
    <location>
        <begin position="75"/>
        <end position="99"/>
    </location>
</feature>
<name>A0A0B0EF10_9BACT</name>
<evidence type="ECO:0000256" key="9">
    <source>
        <dbReference type="ARBA" id="ARBA00023136"/>
    </source>
</evidence>
<dbReference type="AlphaFoldDB" id="A0A0B0EF10"/>
<keyword evidence="5" id="KW-0479">Metal-binding</keyword>
<protein>
    <submittedName>
        <fullName evidence="12">Putative bc1 protein (Putative UQ:cyt c oxidoreductase)</fullName>
    </submittedName>
</protein>
<evidence type="ECO:0000256" key="6">
    <source>
        <dbReference type="ARBA" id="ARBA00022982"/>
    </source>
</evidence>
<feature type="transmembrane region" description="Helical" evidence="10">
    <location>
        <begin position="171"/>
        <end position="193"/>
    </location>
</feature>
<evidence type="ECO:0000256" key="4">
    <source>
        <dbReference type="ARBA" id="ARBA00022692"/>
    </source>
</evidence>
<dbReference type="GO" id="GO:0046872">
    <property type="term" value="F:metal ion binding"/>
    <property type="evidence" value="ECO:0007669"/>
    <property type="project" value="UniProtKB-KW"/>
</dbReference>
<comment type="subcellular location">
    <subcellularLocation>
        <location evidence="1">Membrane</location>
        <topology evidence="1">Multi-pass membrane protein</topology>
    </subcellularLocation>
</comment>
<dbReference type="InterPro" id="IPR005798">
    <property type="entry name" value="Cyt_b/b6_C"/>
</dbReference>
<dbReference type="GO" id="GO:0016491">
    <property type="term" value="F:oxidoreductase activity"/>
    <property type="evidence" value="ECO:0007669"/>
    <property type="project" value="InterPro"/>
</dbReference>
<keyword evidence="2" id="KW-0813">Transport</keyword>
<gene>
    <name evidence="12" type="primary">qcrC_1</name>
    <name evidence="12" type="ORF">SCABRO_03622</name>
</gene>
<evidence type="ECO:0000256" key="10">
    <source>
        <dbReference type="SAM" id="Phobius"/>
    </source>
</evidence>
<evidence type="ECO:0000313" key="13">
    <source>
        <dbReference type="Proteomes" id="UP000030652"/>
    </source>
</evidence>
<evidence type="ECO:0000259" key="11">
    <source>
        <dbReference type="PROSITE" id="PS51003"/>
    </source>
</evidence>
<keyword evidence="8" id="KW-0408">Iron</keyword>
<evidence type="ECO:0000313" key="12">
    <source>
        <dbReference type="EMBL" id="KHE90666.1"/>
    </source>
</evidence>
<organism evidence="12 13">
    <name type="scientific">Candidatus Scalindua brodae</name>
    <dbReference type="NCBI Taxonomy" id="237368"/>
    <lineage>
        <taxon>Bacteria</taxon>
        <taxon>Pseudomonadati</taxon>
        <taxon>Planctomycetota</taxon>
        <taxon>Candidatus Brocadiia</taxon>
        <taxon>Candidatus Brocadiales</taxon>
        <taxon>Candidatus Scalinduaceae</taxon>
        <taxon>Candidatus Scalindua</taxon>
    </lineage>
</organism>
<dbReference type="GO" id="GO:0009055">
    <property type="term" value="F:electron transfer activity"/>
    <property type="evidence" value="ECO:0007669"/>
    <property type="project" value="InterPro"/>
</dbReference>
<dbReference type="InterPro" id="IPR036150">
    <property type="entry name" value="Cyt_b/b6_C_sf"/>
</dbReference>
<evidence type="ECO:0000256" key="3">
    <source>
        <dbReference type="ARBA" id="ARBA00022617"/>
    </source>
</evidence>
<dbReference type="eggNOG" id="COG1290">
    <property type="taxonomic scope" value="Bacteria"/>
</dbReference>
<keyword evidence="4 10" id="KW-0812">Transmembrane</keyword>
<evidence type="ECO:0000256" key="8">
    <source>
        <dbReference type="ARBA" id="ARBA00023004"/>
    </source>
</evidence>
<sequence>MSNHAKAQIANYKKTKKVFSWPNLVAKEFIAAILVTVVLLVYSYYVDAPLRELANPGEPENPAKAPWYFLGLQEILVYFDPWIAGVVVPSIIIIGLMVIPYIDVNPKGNGGYCFWDRRFAVTVFLFGFIFWYLLIIVGTYMRGPFWAFFWPWEAWSFDFPTPPPLISLPNWLGIFALLIYFGFGMLVPAVAFWKFAKQLGFIRYNITMSLFLLMMGVLVKIALRLMFNIKYILQTPWFNI</sequence>
<dbReference type="GO" id="GO:0016020">
    <property type="term" value="C:membrane"/>
    <property type="evidence" value="ECO:0007669"/>
    <property type="project" value="UniProtKB-SubCell"/>
</dbReference>
<comment type="caution">
    <text evidence="12">The sequence shown here is derived from an EMBL/GenBank/DDBJ whole genome shotgun (WGS) entry which is preliminary data.</text>
</comment>
<dbReference type="SUPFAM" id="SSF81648">
    <property type="entry name" value="a domain/subunit of cytochrome bc1 complex (Ubiquinol-cytochrome c reductase)"/>
    <property type="match status" value="1"/>
</dbReference>
<dbReference type="Proteomes" id="UP000030652">
    <property type="component" value="Unassembled WGS sequence"/>
</dbReference>
<evidence type="ECO:0000256" key="5">
    <source>
        <dbReference type="ARBA" id="ARBA00022723"/>
    </source>
</evidence>
<keyword evidence="9 10" id="KW-0472">Membrane</keyword>
<keyword evidence="6" id="KW-0249">Electron transport</keyword>
<evidence type="ECO:0000256" key="2">
    <source>
        <dbReference type="ARBA" id="ARBA00022448"/>
    </source>
</evidence>
<evidence type="ECO:0000256" key="7">
    <source>
        <dbReference type="ARBA" id="ARBA00022989"/>
    </source>
</evidence>